<accession>A0A8K0CEB2</accession>
<keyword evidence="10" id="KW-1185">Reference proteome</keyword>
<evidence type="ECO:0000256" key="4">
    <source>
        <dbReference type="ARBA" id="ARBA00022722"/>
    </source>
</evidence>
<keyword evidence="4" id="KW-0540">Nuclease</keyword>
<dbReference type="OrthoDB" id="6773865at2759"/>
<evidence type="ECO:0000256" key="7">
    <source>
        <dbReference type="ARBA" id="ARBA00023242"/>
    </source>
</evidence>
<dbReference type="GO" id="GO:0005634">
    <property type="term" value="C:nucleus"/>
    <property type="evidence" value="ECO:0007669"/>
    <property type="project" value="UniProtKB-SubCell"/>
</dbReference>
<gene>
    <name evidence="9" type="ORF">ILUMI_20394</name>
</gene>
<comment type="cofactor">
    <cofactor evidence="1">
        <name>a divalent metal cation</name>
        <dbReference type="ChEBI" id="CHEBI:60240"/>
    </cofactor>
</comment>
<evidence type="ECO:0000313" key="9">
    <source>
        <dbReference type="EMBL" id="KAF2885759.1"/>
    </source>
</evidence>
<dbReference type="InterPro" id="IPR045249">
    <property type="entry name" value="HARBI1-like"/>
</dbReference>
<dbReference type="GO" id="GO:0016787">
    <property type="term" value="F:hydrolase activity"/>
    <property type="evidence" value="ECO:0007669"/>
    <property type="project" value="UniProtKB-KW"/>
</dbReference>
<reference evidence="9" key="1">
    <citation type="submission" date="2019-08" db="EMBL/GenBank/DDBJ databases">
        <title>The genome of the North American firefly Photinus pyralis.</title>
        <authorList>
            <consortium name="Photinus pyralis genome working group"/>
            <person name="Fallon T.R."/>
            <person name="Sander Lower S.E."/>
            <person name="Weng J.-K."/>
        </authorList>
    </citation>
    <scope>NUCLEOTIDE SEQUENCE</scope>
    <source>
        <strain evidence="9">TRF0915ILg1</strain>
        <tissue evidence="9">Whole body</tissue>
    </source>
</reference>
<comment type="subcellular location">
    <subcellularLocation>
        <location evidence="2">Nucleus</location>
    </subcellularLocation>
</comment>
<evidence type="ECO:0000256" key="5">
    <source>
        <dbReference type="ARBA" id="ARBA00022723"/>
    </source>
</evidence>
<keyword evidence="6" id="KW-0378">Hydrolase</keyword>
<protein>
    <recommendedName>
        <fullName evidence="8">DDE Tnp4 domain-containing protein</fullName>
    </recommendedName>
</protein>
<evidence type="ECO:0000256" key="2">
    <source>
        <dbReference type="ARBA" id="ARBA00004123"/>
    </source>
</evidence>
<keyword evidence="5" id="KW-0479">Metal-binding</keyword>
<dbReference type="InterPro" id="IPR027806">
    <property type="entry name" value="HARBI1_dom"/>
</dbReference>
<feature type="domain" description="DDE Tnp4" evidence="8">
    <location>
        <begin position="107"/>
        <end position="261"/>
    </location>
</feature>
<dbReference type="PANTHER" id="PTHR22930:SF292">
    <property type="entry name" value="DDE TNP4 DOMAIN-CONTAINING PROTEIN"/>
    <property type="match status" value="1"/>
</dbReference>
<proteinExistence type="inferred from homology"/>
<comment type="similarity">
    <text evidence="3">Belongs to the HARBI1 family.</text>
</comment>
<dbReference type="AlphaFoldDB" id="A0A8K0CEB2"/>
<dbReference type="GO" id="GO:0004518">
    <property type="term" value="F:nuclease activity"/>
    <property type="evidence" value="ECO:0007669"/>
    <property type="project" value="UniProtKB-KW"/>
</dbReference>
<dbReference type="PANTHER" id="PTHR22930">
    <property type="match status" value="1"/>
</dbReference>
<name>A0A8K0CEB2_IGNLU</name>
<dbReference type="Proteomes" id="UP000801492">
    <property type="component" value="Unassembled WGS sequence"/>
</dbReference>
<keyword evidence="7" id="KW-0539">Nucleus</keyword>
<organism evidence="9 10">
    <name type="scientific">Ignelater luminosus</name>
    <name type="common">Cucubano</name>
    <name type="synonym">Pyrophorus luminosus</name>
    <dbReference type="NCBI Taxonomy" id="2038154"/>
    <lineage>
        <taxon>Eukaryota</taxon>
        <taxon>Metazoa</taxon>
        <taxon>Ecdysozoa</taxon>
        <taxon>Arthropoda</taxon>
        <taxon>Hexapoda</taxon>
        <taxon>Insecta</taxon>
        <taxon>Pterygota</taxon>
        <taxon>Neoptera</taxon>
        <taxon>Endopterygota</taxon>
        <taxon>Coleoptera</taxon>
        <taxon>Polyphaga</taxon>
        <taxon>Elateriformia</taxon>
        <taxon>Elateroidea</taxon>
        <taxon>Elateridae</taxon>
        <taxon>Agrypninae</taxon>
        <taxon>Pyrophorini</taxon>
        <taxon>Ignelater</taxon>
    </lineage>
</organism>
<dbReference type="Pfam" id="PF13359">
    <property type="entry name" value="DDE_Tnp_4"/>
    <property type="match status" value="1"/>
</dbReference>
<dbReference type="GO" id="GO:0046872">
    <property type="term" value="F:metal ion binding"/>
    <property type="evidence" value="ECO:0007669"/>
    <property type="project" value="UniProtKB-KW"/>
</dbReference>
<evidence type="ECO:0000256" key="3">
    <source>
        <dbReference type="ARBA" id="ARBA00006958"/>
    </source>
</evidence>
<evidence type="ECO:0000259" key="8">
    <source>
        <dbReference type="Pfam" id="PF13359"/>
    </source>
</evidence>
<dbReference type="EMBL" id="VTPC01089669">
    <property type="protein sequence ID" value="KAF2885759.1"/>
    <property type="molecule type" value="Genomic_DNA"/>
</dbReference>
<evidence type="ECO:0000256" key="6">
    <source>
        <dbReference type="ARBA" id="ARBA00022801"/>
    </source>
</evidence>
<sequence>MENDRKQLLSLVLYFGHELFFDSSSDEETEEIKISIDKGCMIMIWYLGNLESLSKSTCWAVLYRMCKLLLEINAHHQIIALPSQAKAETIIGKFKRRYGMPGIIGAVDGTHIRINAPKEHHCSYINRKNYHSILLQGVCDSDLLFIDIYTGQPGSVHDATLFKKSDLYNRIPTNNIDFSNNTHIIGDKAYPLATYLMVPYKDNGNLTPREKNFNLILSKSRAVIENAYALLKGRFRRLKYIETVRMEFIVLLVMSATILHNLCILCDDKVEELFSMEKEILEERETAPVVNACEEIRNRGNVTAIQKRREIANSLPLII</sequence>
<evidence type="ECO:0000256" key="1">
    <source>
        <dbReference type="ARBA" id="ARBA00001968"/>
    </source>
</evidence>
<comment type="caution">
    <text evidence="9">The sequence shown here is derived from an EMBL/GenBank/DDBJ whole genome shotgun (WGS) entry which is preliminary data.</text>
</comment>
<evidence type="ECO:0000313" key="10">
    <source>
        <dbReference type="Proteomes" id="UP000801492"/>
    </source>
</evidence>